<name>A0A1W9KXP1_9BURK</name>
<accession>A0A1W9KXP1</accession>
<dbReference type="AlphaFoldDB" id="A0A1W9KXP1"/>
<reference evidence="1 2" key="1">
    <citation type="submission" date="2017-01" db="EMBL/GenBank/DDBJ databases">
        <title>Novel large sulfur bacteria in the metagenomes of groundwater-fed chemosynthetic microbial mats in the Lake Huron basin.</title>
        <authorList>
            <person name="Sharrar A.M."/>
            <person name="Flood B.E."/>
            <person name="Bailey J.V."/>
            <person name="Jones D.S."/>
            <person name="Biddanda B."/>
            <person name="Ruberg S.A."/>
            <person name="Marcus D.N."/>
            <person name="Dick G.J."/>
        </authorList>
    </citation>
    <scope>NUCLEOTIDE SEQUENCE [LARGE SCALE GENOMIC DNA]</scope>
    <source>
        <strain evidence="1">A7</strain>
    </source>
</reference>
<evidence type="ECO:0000313" key="2">
    <source>
        <dbReference type="Proteomes" id="UP000192505"/>
    </source>
</evidence>
<organism evidence="1 2">
    <name type="scientific">Rhodoferax ferrireducens</name>
    <dbReference type="NCBI Taxonomy" id="192843"/>
    <lineage>
        <taxon>Bacteria</taxon>
        <taxon>Pseudomonadati</taxon>
        <taxon>Pseudomonadota</taxon>
        <taxon>Betaproteobacteria</taxon>
        <taxon>Burkholderiales</taxon>
        <taxon>Comamonadaceae</taxon>
        <taxon>Rhodoferax</taxon>
    </lineage>
</organism>
<comment type="caution">
    <text evidence="1">The sequence shown here is derived from an EMBL/GenBank/DDBJ whole genome shotgun (WGS) entry which is preliminary data.</text>
</comment>
<sequence length="106" mass="12095">MNTPSRQLPRFIPTLTEVVDPASLNSTARQTKPDVEALIGRVQRQVQPIFERRLQEEFERLVRTLVARQWDDVSGKLQAEMDMFVRQAVIDALGSQNLPEPPDSHS</sequence>
<evidence type="ECO:0000313" key="1">
    <source>
        <dbReference type="EMBL" id="OQW89422.1"/>
    </source>
</evidence>
<protein>
    <submittedName>
        <fullName evidence="1">Uncharacterized protein</fullName>
    </submittedName>
</protein>
<proteinExistence type="predicted"/>
<dbReference type="EMBL" id="MTEI01000002">
    <property type="protein sequence ID" value="OQW89422.1"/>
    <property type="molecule type" value="Genomic_DNA"/>
</dbReference>
<dbReference type="Proteomes" id="UP000192505">
    <property type="component" value="Unassembled WGS sequence"/>
</dbReference>
<gene>
    <name evidence="1" type="ORF">BWK72_05760</name>
</gene>